<reference evidence="2" key="1">
    <citation type="submission" date="2021-12" db="EMBL/GenBank/DDBJ databases">
        <title>Novel species in genus Dyadobacter.</title>
        <authorList>
            <person name="Ma C."/>
        </authorList>
    </citation>
    <scope>NUCLEOTIDE SEQUENCE</scope>
    <source>
        <strain evidence="2">LJ419</strain>
    </source>
</reference>
<keyword evidence="1" id="KW-0732">Signal</keyword>
<accession>A0A9X1TEP2</accession>
<feature type="chain" id="PRO_5040886163" evidence="1">
    <location>
        <begin position="21"/>
        <end position="307"/>
    </location>
</feature>
<evidence type="ECO:0000313" key="3">
    <source>
        <dbReference type="Proteomes" id="UP001139000"/>
    </source>
</evidence>
<dbReference type="EMBL" id="JAJTTC010000001">
    <property type="protein sequence ID" value="MCF0061839.1"/>
    <property type="molecule type" value="Genomic_DNA"/>
</dbReference>
<evidence type="ECO:0000256" key="1">
    <source>
        <dbReference type="SAM" id="SignalP"/>
    </source>
</evidence>
<dbReference type="RefSeq" id="WP_234655094.1">
    <property type="nucleotide sequence ID" value="NZ_CP094997.1"/>
</dbReference>
<dbReference type="AlphaFoldDB" id="A0A9X1TEP2"/>
<sequence length="307" mass="35054">MQFRSPGPFFIILTLLSAHAMCQSLKPGLEGMSPSKWLTIRRTQAPGKTYRFNSTDTKRFTQEEYFMRAWVPLVHSKKVAVLLGPNYRAEQLEFKSSGENPVSHMEGWNLRTFALDLNSIVKLDSSSWFIFTSQINKSGDFGRLLWKEIPMNYTLSASFLRRKSVNKEVGLGVMMNKSFKITVLPVFIFNYNFSNNAGLEMILPKKIAFRKNLTPSDIIYFKSEAVSRTYYLNQLNSDALGVCRRVDIDMGMSYNRKIGNYAGVEIFAGYRKNVSNRLIEGAVPVRTSGFAGTIELYVQPPKFKKKH</sequence>
<protein>
    <submittedName>
        <fullName evidence="2">Uncharacterized protein</fullName>
    </submittedName>
</protein>
<gene>
    <name evidence="2" type="ORF">LXM26_10065</name>
</gene>
<feature type="signal peptide" evidence="1">
    <location>
        <begin position="1"/>
        <end position="20"/>
    </location>
</feature>
<proteinExistence type="predicted"/>
<organism evidence="2 3">
    <name type="scientific">Dyadobacter chenwenxiniae</name>
    <dbReference type="NCBI Taxonomy" id="2906456"/>
    <lineage>
        <taxon>Bacteria</taxon>
        <taxon>Pseudomonadati</taxon>
        <taxon>Bacteroidota</taxon>
        <taxon>Cytophagia</taxon>
        <taxon>Cytophagales</taxon>
        <taxon>Spirosomataceae</taxon>
        <taxon>Dyadobacter</taxon>
    </lineage>
</organism>
<keyword evidence="3" id="KW-1185">Reference proteome</keyword>
<evidence type="ECO:0000313" key="2">
    <source>
        <dbReference type="EMBL" id="MCF0061839.1"/>
    </source>
</evidence>
<name>A0A9X1TEP2_9BACT</name>
<dbReference type="Proteomes" id="UP001139000">
    <property type="component" value="Unassembled WGS sequence"/>
</dbReference>
<comment type="caution">
    <text evidence="2">The sequence shown here is derived from an EMBL/GenBank/DDBJ whole genome shotgun (WGS) entry which is preliminary data.</text>
</comment>